<protein>
    <submittedName>
        <fullName evidence="1">Os12g0220800 protein</fullName>
    </submittedName>
</protein>
<reference evidence="2" key="1">
    <citation type="journal article" date="2005" name="Nature">
        <title>The map-based sequence of the rice genome.</title>
        <authorList>
            <consortium name="International rice genome sequencing project (IRGSP)"/>
            <person name="Matsumoto T."/>
            <person name="Wu J."/>
            <person name="Kanamori H."/>
            <person name="Katayose Y."/>
            <person name="Fujisawa M."/>
            <person name="Namiki N."/>
            <person name="Mizuno H."/>
            <person name="Yamamoto K."/>
            <person name="Antonio B.A."/>
            <person name="Baba T."/>
            <person name="Sakata K."/>
            <person name="Nagamura Y."/>
            <person name="Aoki H."/>
            <person name="Arikawa K."/>
            <person name="Arita K."/>
            <person name="Bito T."/>
            <person name="Chiden Y."/>
            <person name="Fujitsuka N."/>
            <person name="Fukunaka R."/>
            <person name="Hamada M."/>
            <person name="Harada C."/>
            <person name="Hayashi A."/>
            <person name="Hijishita S."/>
            <person name="Honda M."/>
            <person name="Hosokawa S."/>
            <person name="Ichikawa Y."/>
            <person name="Idonuma A."/>
            <person name="Iijima M."/>
            <person name="Ikeda M."/>
            <person name="Ikeno M."/>
            <person name="Ito K."/>
            <person name="Ito S."/>
            <person name="Ito T."/>
            <person name="Ito Y."/>
            <person name="Ito Y."/>
            <person name="Iwabuchi A."/>
            <person name="Kamiya K."/>
            <person name="Karasawa W."/>
            <person name="Kurita K."/>
            <person name="Katagiri S."/>
            <person name="Kikuta A."/>
            <person name="Kobayashi H."/>
            <person name="Kobayashi N."/>
            <person name="Machita K."/>
            <person name="Maehara T."/>
            <person name="Masukawa M."/>
            <person name="Mizubayashi T."/>
            <person name="Mukai Y."/>
            <person name="Nagasaki H."/>
            <person name="Nagata Y."/>
            <person name="Naito S."/>
            <person name="Nakashima M."/>
            <person name="Nakama Y."/>
            <person name="Nakamichi Y."/>
            <person name="Nakamura M."/>
            <person name="Meguro A."/>
            <person name="Negishi M."/>
            <person name="Ohta I."/>
            <person name="Ohta T."/>
            <person name="Okamoto M."/>
            <person name="Ono N."/>
            <person name="Saji S."/>
            <person name="Sakaguchi M."/>
            <person name="Sakai K."/>
            <person name="Shibata M."/>
            <person name="Shimokawa T."/>
            <person name="Song J."/>
            <person name="Takazaki Y."/>
            <person name="Terasawa K."/>
            <person name="Tsugane M."/>
            <person name="Tsuji K."/>
            <person name="Ueda S."/>
            <person name="Waki K."/>
            <person name="Yamagata H."/>
            <person name="Yamamoto M."/>
            <person name="Yamamoto S."/>
            <person name="Yamane H."/>
            <person name="Yoshiki S."/>
            <person name="Yoshihara R."/>
            <person name="Yukawa K."/>
            <person name="Zhong H."/>
            <person name="Yano M."/>
            <person name="Yuan Q."/>
            <person name="Ouyang S."/>
            <person name="Liu J."/>
            <person name="Jones K.M."/>
            <person name="Gansberger K."/>
            <person name="Moffat K."/>
            <person name="Hill J."/>
            <person name="Bera J."/>
            <person name="Fadrosh D."/>
            <person name="Jin S."/>
            <person name="Johri S."/>
            <person name="Kim M."/>
            <person name="Overton L."/>
            <person name="Reardon M."/>
            <person name="Tsitrin T."/>
            <person name="Vuong H."/>
            <person name="Weaver B."/>
            <person name="Ciecko A."/>
            <person name="Tallon L."/>
            <person name="Jackson J."/>
            <person name="Pai G."/>
            <person name="Aken S.V."/>
            <person name="Utterback T."/>
            <person name="Reidmuller S."/>
            <person name="Feldblyum T."/>
            <person name="Hsiao J."/>
            <person name="Zismann V."/>
            <person name="Iobst S."/>
            <person name="de Vazeille A.R."/>
            <person name="Buell C.R."/>
            <person name="Ying K."/>
            <person name="Li Y."/>
            <person name="Lu T."/>
            <person name="Huang Y."/>
            <person name="Zhao Q."/>
            <person name="Feng Q."/>
            <person name="Zhang L."/>
            <person name="Zhu J."/>
            <person name="Weng Q."/>
            <person name="Mu J."/>
            <person name="Lu Y."/>
            <person name="Fan D."/>
            <person name="Liu Y."/>
            <person name="Guan J."/>
            <person name="Zhang Y."/>
            <person name="Yu S."/>
            <person name="Liu X."/>
            <person name="Zhang Y."/>
            <person name="Hong G."/>
            <person name="Han B."/>
            <person name="Choisne N."/>
            <person name="Demange N."/>
            <person name="Orjeda G."/>
            <person name="Samain S."/>
            <person name="Cattolico L."/>
            <person name="Pelletier E."/>
            <person name="Couloux A."/>
            <person name="Segurens B."/>
            <person name="Wincker P."/>
            <person name="D'Hont A."/>
            <person name="Scarpelli C."/>
            <person name="Weissenbach J."/>
            <person name="Salanoubat M."/>
            <person name="Quetier F."/>
            <person name="Yu Y."/>
            <person name="Kim H.R."/>
            <person name="Rambo T."/>
            <person name="Currie J."/>
            <person name="Collura K."/>
            <person name="Luo M."/>
            <person name="Yang T."/>
            <person name="Ammiraju J.S.S."/>
            <person name="Engler F."/>
            <person name="Soderlund C."/>
            <person name="Wing R.A."/>
            <person name="Palmer L.E."/>
            <person name="de la Bastide M."/>
            <person name="Spiegel L."/>
            <person name="Nascimento L."/>
            <person name="Zutavern T."/>
            <person name="O'Shaughnessy A."/>
            <person name="Dike S."/>
            <person name="Dedhia N."/>
            <person name="Preston R."/>
            <person name="Balija V."/>
            <person name="McCombie W.R."/>
            <person name="Chow T."/>
            <person name="Chen H."/>
            <person name="Chung M."/>
            <person name="Chen C."/>
            <person name="Shaw J."/>
            <person name="Wu H."/>
            <person name="Hsiao K."/>
            <person name="Chao Y."/>
            <person name="Chu M."/>
            <person name="Cheng C."/>
            <person name="Hour A."/>
            <person name="Lee P."/>
            <person name="Lin S."/>
            <person name="Lin Y."/>
            <person name="Liou J."/>
            <person name="Liu S."/>
            <person name="Hsing Y."/>
            <person name="Raghuvanshi S."/>
            <person name="Mohanty A."/>
            <person name="Bharti A.K."/>
            <person name="Gaur A."/>
            <person name="Gupta V."/>
            <person name="Kumar D."/>
            <person name="Ravi V."/>
            <person name="Vij S."/>
            <person name="Kapur A."/>
            <person name="Khurana P."/>
            <person name="Khurana P."/>
            <person name="Khurana J.P."/>
            <person name="Tyagi A.K."/>
            <person name="Gaikwad K."/>
            <person name="Singh A."/>
            <person name="Dalal V."/>
            <person name="Srivastava S."/>
            <person name="Dixit A."/>
            <person name="Pal A.K."/>
            <person name="Ghazi I.A."/>
            <person name="Yadav M."/>
            <person name="Pandit A."/>
            <person name="Bhargava A."/>
            <person name="Sureshbabu K."/>
            <person name="Batra K."/>
            <person name="Sharma T.R."/>
            <person name="Mohapatra T."/>
            <person name="Singh N.K."/>
            <person name="Messing J."/>
            <person name="Nelson A.B."/>
            <person name="Fuks G."/>
            <person name="Kavchok S."/>
            <person name="Keizer G."/>
            <person name="Linton E."/>
            <person name="Llaca V."/>
            <person name="Song R."/>
            <person name="Tanyolac B."/>
            <person name="Young S."/>
            <person name="Ho-Il K."/>
            <person name="Hahn J.H."/>
            <person name="Sangsakoo G."/>
            <person name="Vanavichit A."/>
            <person name="de Mattos Luiz.A.T."/>
            <person name="Zimmer P.D."/>
            <person name="Malone G."/>
            <person name="Dellagostin O."/>
            <person name="de Oliveira A.C."/>
            <person name="Bevan M."/>
            <person name="Bancroft I."/>
            <person name="Minx P."/>
            <person name="Cordum H."/>
            <person name="Wilson R."/>
            <person name="Cheng Z."/>
            <person name="Jin W."/>
            <person name="Jiang J."/>
            <person name="Leong S.A."/>
            <person name="Iwama H."/>
            <person name="Gojobori T."/>
            <person name="Itoh T."/>
            <person name="Niimura Y."/>
            <person name="Fujii Y."/>
            <person name="Habara T."/>
            <person name="Sakai H."/>
            <person name="Sato Y."/>
            <person name="Wilson G."/>
            <person name="Kumar K."/>
            <person name="McCouch S."/>
            <person name="Juretic N."/>
            <person name="Hoen D."/>
            <person name="Wright S."/>
            <person name="Bruskiewich R."/>
            <person name="Bureau T."/>
            <person name="Miyao A."/>
            <person name="Hirochika H."/>
            <person name="Nishikawa T."/>
            <person name="Kadowaki K."/>
            <person name="Sugiura M."/>
            <person name="Burr B."/>
            <person name="Sasaki T."/>
        </authorList>
    </citation>
    <scope>NUCLEOTIDE SEQUENCE [LARGE SCALE GENOMIC DNA]</scope>
    <source>
        <strain evidence="2">cv. Nipponbare</strain>
    </source>
</reference>
<dbReference type="PaxDb" id="39947-A0A0P0Y890"/>
<dbReference type="Proteomes" id="UP000059680">
    <property type="component" value="Chromosome 12"/>
</dbReference>
<accession>A0A0P0Y890</accession>
<evidence type="ECO:0000313" key="2">
    <source>
        <dbReference type="Proteomes" id="UP000059680"/>
    </source>
</evidence>
<dbReference type="Gramene" id="Os12t0220800-01">
    <property type="protein sequence ID" value="Os12t0220800-01"/>
    <property type="gene ID" value="Os12g0220800"/>
</dbReference>
<dbReference type="EMBL" id="AP014968">
    <property type="protein sequence ID" value="BAT16371.1"/>
    <property type="molecule type" value="Genomic_DNA"/>
</dbReference>
<sequence length="85" mass="9769">MAVAVASSPPLWSSPRCPPRLRRRASLPSLSVLLSSWVWMRIFDFSVESCFPLTRYSESLESNKVTRTWLRHGPHPFSPPRMQTV</sequence>
<gene>
    <name evidence="1" type="ordered locus">Os12g0220800</name>
    <name evidence="1" type="ORF">OSNPB_120220800</name>
</gene>
<evidence type="ECO:0000313" key="1">
    <source>
        <dbReference type="EMBL" id="BAT16371.1"/>
    </source>
</evidence>
<name>A0A0P0Y890_ORYSJ</name>
<reference evidence="1 2" key="3">
    <citation type="journal article" date="2013" name="Rice">
        <title>Improvement of the Oryza sativa Nipponbare reference genome using next generation sequence and optical map data.</title>
        <authorList>
            <person name="Kawahara Y."/>
            <person name="de la Bastide M."/>
            <person name="Hamilton J.P."/>
            <person name="Kanamori H."/>
            <person name="McCombie W.R."/>
            <person name="Ouyang S."/>
            <person name="Schwartz D.C."/>
            <person name="Tanaka T."/>
            <person name="Wu J."/>
            <person name="Zhou S."/>
            <person name="Childs K.L."/>
            <person name="Davidson R.M."/>
            <person name="Lin H."/>
            <person name="Quesada-Ocampo L."/>
            <person name="Vaillancourt B."/>
            <person name="Sakai H."/>
            <person name="Lee S.S."/>
            <person name="Kim J."/>
            <person name="Numa H."/>
            <person name="Itoh T."/>
            <person name="Buell C.R."/>
            <person name="Matsumoto T."/>
        </authorList>
    </citation>
    <scope>NUCLEOTIDE SEQUENCE [LARGE SCALE GENOMIC DNA]</scope>
    <source>
        <strain evidence="2">cv. Nipponbare</strain>
    </source>
</reference>
<proteinExistence type="predicted"/>
<dbReference type="InParanoid" id="A0A0P0Y890"/>
<reference evidence="1 2" key="2">
    <citation type="journal article" date="2013" name="Plant Cell Physiol.">
        <title>Rice Annotation Project Database (RAP-DB): an integrative and interactive database for rice genomics.</title>
        <authorList>
            <person name="Sakai H."/>
            <person name="Lee S.S."/>
            <person name="Tanaka T."/>
            <person name="Numa H."/>
            <person name="Kim J."/>
            <person name="Kawahara Y."/>
            <person name="Wakimoto H."/>
            <person name="Yang C.C."/>
            <person name="Iwamoto M."/>
            <person name="Abe T."/>
            <person name="Yamada Y."/>
            <person name="Muto A."/>
            <person name="Inokuchi H."/>
            <person name="Ikemura T."/>
            <person name="Matsumoto T."/>
            <person name="Sasaki T."/>
            <person name="Itoh T."/>
        </authorList>
    </citation>
    <scope>NUCLEOTIDE SEQUENCE [LARGE SCALE GENOMIC DNA]</scope>
    <source>
        <strain evidence="2">cv. Nipponbare</strain>
    </source>
</reference>
<keyword evidence="2" id="KW-1185">Reference proteome</keyword>
<organism evidence="1 2">
    <name type="scientific">Oryza sativa subsp. japonica</name>
    <name type="common">Rice</name>
    <dbReference type="NCBI Taxonomy" id="39947"/>
    <lineage>
        <taxon>Eukaryota</taxon>
        <taxon>Viridiplantae</taxon>
        <taxon>Streptophyta</taxon>
        <taxon>Embryophyta</taxon>
        <taxon>Tracheophyta</taxon>
        <taxon>Spermatophyta</taxon>
        <taxon>Magnoliopsida</taxon>
        <taxon>Liliopsida</taxon>
        <taxon>Poales</taxon>
        <taxon>Poaceae</taxon>
        <taxon>BOP clade</taxon>
        <taxon>Oryzoideae</taxon>
        <taxon>Oryzeae</taxon>
        <taxon>Oryzinae</taxon>
        <taxon>Oryza</taxon>
        <taxon>Oryza sativa</taxon>
    </lineage>
</organism>
<dbReference type="AlphaFoldDB" id="A0A0P0Y890"/>